<accession>A0ABV6MPK1</accession>
<dbReference type="EMBL" id="JBHLUD010000003">
    <property type="protein sequence ID" value="MFC0542243.1"/>
    <property type="molecule type" value="Genomic_DNA"/>
</dbReference>
<reference evidence="1 2" key="1">
    <citation type="submission" date="2024-09" db="EMBL/GenBank/DDBJ databases">
        <authorList>
            <person name="Sun Q."/>
            <person name="Mori K."/>
        </authorList>
    </citation>
    <scope>NUCLEOTIDE SEQUENCE [LARGE SCALE GENOMIC DNA]</scope>
    <source>
        <strain evidence="1 2">TBRC 1432</strain>
    </source>
</reference>
<evidence type="ECO:0000313" key="1">
    <source>
        <dbReference type="EMBL" id="MFC0542243.1"/>
    </source>
</evidence>
<evidence type="ECO:0000313" key="2">
    <source>
        <dbReference type="Proteomes" id="UP001589810"/>
    </source>
</evidence>
<dbReference type="RefSeq" id="WP_379793971.1">
    <property type="nucleotide sequence ID" value="NZ_JBHLUD010000003.1"/>
</dbReference>
<protein>
    <submittedName>
        <fullName evidence="1">Uncharacterized protein</fullName>
    </submittedName>
</protein>
<keyword evidence="2" id="KW-1185">Reference proteome</keyword>
<name>A0ABV6MPK1_9PSEU</name>
<sequence length="220" mass="23883">MDGRAYLEKLIADGFAVPQRITLDRSEVRGIALGLLAAGAIARSDMERILADLDETLKQAGLLRVMRAEKLLGGSGSGLAGVVRPEWMRAIDEPPAPVLRRVLPLVGRTFQVGHVVENLISLEVWSTLLRLNLAHGGEDHRMTECFSQALKWKGWDDAGTQYRDAGGSGTLVQSLHARNRAFTPGPSDHARLLTLVVEHDDGPATLQIPLSDLVVDGQDN</sequence>
<gene>
    <name evidence="1" type="ORF">ACFFH7_12170</name>
</gene>
<dbReference type="Proteomes" id="UP001589810">
    <property type="component" value="Unassembled WGS sequence"/>
</dbReference>
<organism evidence="1 2">
    <name type="scientific">Kutzneria chonburiensis</name>
    <dbReference type="NCBI Taxonomy" id="1483604"/>
    <lineage>
        <taxon>Bacteria</taxon>
        <taxon>Bacillati</taxon>
        <taxon>Actinomycetota</taxon>
        <taxon>Actinomycetes</taxon>
        <taxon>Pseudonocardiales</taxon>
        <taxon>Pseudonocardiaceae</taxon>
        <taxon>Kutzneria</taxon>
    </lineage>
</organism>
<proteinExistence type="predicted"/>
<comment type="caution">
    <text evidence="1">The sequence shown here is derived from an EMBL/GenBank/DDBJ whole genome shotgun (WGS) entry which is preliminary data.</text>
</comment>